<organism evidence="1 4">
    <name type="scientific">Kosakonia radicincitans</name>
    <dbReference type="NCBI Taxonomy" id="283686"/>
    <lineage>
        <taxon>Bacteria</taxon>
        <taxon>Pseudomonadati</taxon>
        <taxon>Pseudomonadota</taxon>
        <taxon>Gammaproteobacteria</taxon>
        <taxon>Enterobacterales</taxon>
        <taxon>Enterobacteriaceae</taxon>
        <taxon>Kosakonia</taxon>
    </lineage>
</organism>
<proteinExistence type="predicted"/>
<dbReference type="EMBL" id="FOYJ01000006">
    <property type="protein sequence ID" value="SFR16506.1"/>
    <property type="molecule type" value="Genomic_DNA"/>
</dbReference>
<comment type="caution">
    <text evidence="1">The sequence shown here is derived from an EMBL/GenBank/DDBJ whole genome shotgun (WGS) entry which is preliminary data.</text>
</comment>
<dbReference type="Proteomes" id="UP000198760">
    <property type="component" value="Unassembled WGS sequence"/>
</dbReference>
<dbReference type="Proteomes" id="UP000199173">
    <property type="component" value="Unassembled WGS sequence"/>
</dbReference>
<gene>
    <name evidence="2" type="ORF">SAMN03159428_02161</name>
    <name evidence="1" type="ORF">SAMN03159514_02783</name>
</gene>
<dbReference type="AlphaFoldDB" id="A0AAX2ETG5"/>
<protein>
    <submittedName>
        <fullName evidence="1">Uncharacterized protein</fullName>
    </submittedName>
</protein>
<keyword evidence="3" id="KW-1185">Reference proteome</keyword>
<sequence length="47" mass="5125">MQYPLGFTALLGCLPVMANAVTLVARQIRQTPSLCVLTDTLKNEGEF</sequence>
<evidence type="ECO:0000313" key="3">
    <source>
        <dbReference type="Proteomes" id="UP000198760"/>
    </source>
</evidence>
<dbReference type="RefSeq" id="WP_007370159.1">
    <property type="nucleotide sequence ID" value="NZ_CABVLS010000011.1"/>
</dbReference>
<reference evidence="3 4" key="1">
    <citation type="submission" date="2016-10" db="EMBL/GenBank/DDBJ databases">
        <authorList>
            <person name="Varghese N."/>
            <person name="Submissions S."/>
        </authorList>
    </citation>
    <scope>NUCLEOTIDE SEQUENCE [LARGE SCALE GENOMIC DNA]</scope>
    <source>
        <strain evidence="2 3">NFIX06</strain>
        <strain evidence="1 4">NFIX08</strain>
    </source>
</reference>
<accession>A0AAX2ETG5</accession>
<name>A0AAX2ETG5_9ENTR</name>
<evidence type="ECO:0000313" key="1">
    <source>
        <dbReference type="EMBL" id="SFR16506.1"/>
    </source>
</evidence>
<evidence type="ECO:0000313" key="4">
    <source>
        <dbReference type="Proteomes" id="UP000199173"/>
    </source>
</evidence>
<dbReference type="EMBL" id="FPAV01000004">
    <property type="protein sequence ID" value="SFT78685.1"/>
    <property type="molecule type" value="Genomic_DNA"/>
</dbReference>
<evidence type="ECO:0000313" key="2">
    <source>
        <dbReference type="EMBL" id="SFT78685.1"/>
    </source>
</evidence>
<dbReference type="GeneID" id="66395301"/>